<reference evidence="1 2" key="1">
    <citation type="journal article" date="2012" name="J. Bacteriol.">
        <title>Draft genome sequence of the nitrophenol-degrading actinomycete Rhodococcus imtechensis RKJ300.</title>
        <authorList>
            <person name="Vikram S."/>
            <person name="Kumar S."/>
            <person name="Subramanian S."/>
            <person name="Raghava G.P."/>
        </authorList>
    </citation>
    <scope>NUCLEOTIDE SEQUENCE [LARGE SCALE GENOMIC DNA]</scope>
    <source>
        <strain evidence="1 2">RKJ300</strain>
    </source>
</reference>
<name>I0W9Q3_RHOOP</name>
<dbReference type="EMBL" id="AJJH01000171">
    <property type="protein sequence ID" value="EID73119.1"/>
    <property type="molecule type" value="Genomic_DNA"/>
</dbReference>
<proteinExistence type="predicted"/>
<dbReference type="InterPro" id="IPR036111">
    <property type="entry name" value="Mal/L-sulfo/L-lacto_DH-like_sf"/>
</dbReference>
<dbReference type="Proteomes" id="UP000006447">
    <property type="component" value="Unassembled WGS sequence"/>
</dbReference>
<dbReference type="SUPFAM" id="SSF89733">
    <property type="entry name" value="L-sulfolactate dehydrogenase-like"/>
    <property type="match status" value="1"/>
</dbReference>
<dbReference type="GO" id="GO:0016491">
    <property type="term" value="F:oxidoreductase activity"/>
    <property type="evidence" value="ECO:0007669"/>
    <property type="project" value="InterPro"/>
</dbReference>
<dbReference type="PATRIC" id="fig|1165867.3.peg.6857"/>
<accession>I0W9Q3</accession>
<evidence type="ECO:0000313" key="2">
    <source>
        <dbReference type="Proteomes" id="UP000006447"/>
    </source>
</evidence>
<protein>
    <submittedName>
        <fullName evidence="1">Uncharacterized protein</fullName>
    </submittedName>
</protein>
<comment type="caution">
    <text evidence="1">The sequence shown here is derived from an EMBL/GenBank/DDBJ whole genome shotgun (WGS) entry which is preliminary data.</text>
</comment>
<dbReference type="AlphaFoldDB" id="I0W9Q3"/>
<gene>
    <name evidence="1" type="ORF">W59_33473</name>
</gene>
<organism evidence="1 2">
    <name type="scientific">Rhodococcus opacus RKJ300 = JCM 13270</name>
    <dbReference type="NCBI Taxonomy" id="1165867"/>
    <lineage>
        <taxon>Bacteria</taxon>
        <taxon>Bacillati</taxon>
        <taxon>Actinomycetota</taxon>
        <taxon>Actinomycetes</taxon>
        <taxon>Mycobacteriales</taxon>
        <taxon>Nocardiaceae</taxon>
        <taxon>Rhodococcus</taxon>
    </lineage>
</organism>
<sequence>MTDMLTHTSEQDALPTMNNRIRLAVREVRETAFRALYATGVSSGEAAAAADTVTAMQLHARTGIDTLLETLDRLDSTRTPAGVSLSRNSAVDIVDHSPRSGLLSGPLAVDLALSQSRPVLVSRIDDHEAVDWYALRAASRSGTTLRLVTLDDRGRHTNATVVTAAGDMYRDIAVPTALESDVTVHDEYGGGTLVLTAPHATDASRPVHTAVERETRYRHAVSYGVFVDTAKWSRAYALGRRFLVPEANHD</sequence>
<dbReference type="RefSeq" id="WP_007300843.1">
    <property type="nucleotide sequence ID" value="NZ_AJJH01000171.1"/>
</dbReference>
<evidence type="ECO:0000313" key="1">
    <source>
        <dbReference type="EMBL" id="EID73119.1"/>
    </source>
</evidence>